<dbReference type="PANTHER" id="PTHR36156:SF2">
    <property type="entry name" value="CUPIN TYPE-2 DOMAIN-CONTAINING PROTEIN"/>
    <property type="match status" value="1"/>
</dbReference>
<keyword evidence="3" id="KW-1185">Reference proteome</keyword>
<gene>
    <name evidence="2" type="ORF">BDY17DRAFT_320214</name>
</gene>
<dbReference type="CDD" id="cd02231">
    <property type="entry name" value="cupin_BLL6423-like"/>
    <property type="match status" value="1"/>
</dbReference>
<dbReference type="EMBL" id="MU001631">
    <property type="protein sequence ID" value="KAF2487693.1"/>
    <property type="molecule type" value="Genomic_DNA"/>
</dbReference>
<evidence type="ECO:0000259" key="1">
    <source>
        <dbReference type="Pfam" id="PF07883"/>
    </source>
</evidence>
<dbReference type="InterPro" id="IPR047142">
    <property type="entry name" value="OryJ/VirC-like"/>
</dbReference>
<evidence type="ECO:0000313" key="2">
    <source>
        <dbReference type="EMBL" id="KAF2487693.1"/>
    </source>
</evidence>
<dbReference type="OrthoDB" id="5840532at2759"/>
<dbReference type="GeneID" id="54477406"/>
<organism evidence="2 3">
    <name type="scientific">Neohortaea acidophila</name>
    <dbReference type="NCBI Taxonomy" id="245834"/>
    <lineage>
        <taxon>Eukaryota</taxon>
        <taxon>Fungi</taxon>
        <taxon>Dikarya</taxon>
        <taxon>Ascomycota</taxon>
        <taxon>Pezizomycotina</taxon>
        <taxon>Dothideomycetes</taxon>
        <taxon>Dothideomycetidae</taxon>
        <taxon>Mycosphaerellales</taxon>
        <taxon>Teratosphaeriaceae</taxon>
        <taxon>Neohortaea</taxon>
    </lineage>
</organism>
<evidence type="ECO:0000313" key="3">
    <source>
        <dbReference type="Proteomes" id="UP000799767"/>
    </source>
</evidence>
<proteinExistence type="predicted"/>
<dbReference type="Proteomes" id="UP000799767">
    <property type="component" value="Unassembled WGS sequence"/>
</dbReference>
<dbReference type="PANTHER" id="PTHR36156">
    <property type="entry name" value="SLR2101 PROTEIN"/>
    <property type="match status" value="1"/>
</dbReference>
<dbReference type="InterPro" id="IPR011051">
    <property type="entry name" value="RmlC_Cupin_sf"/>
</dbReference>
<dbReference type="Gene3D" id="2.60.120.10">
    <property type="entry name" value="Jelly Rolls"/>
    <property type="match status" value="1"/>
</dbReference>
<dbReference type="InterPro" id="IPR013096">
    <property type="entry name" value="Cupin_2"/>
</dbReference>
<reference evidence="2" key="1">
    <citation type="journal article" date="2020" name="Stud. Mycol.">
        <title>101 Dothideomycetes genomes: a test case for predicting lifestyles and emergence of pathogens.</title>
        <authorList>
            <person name="Haridas S."/>
            <person name="Albert R."/>
            <person name="Binder M."/>
            <person name="Bloem J."/>
            <person name="Labutti K."/>
            <person name="Salamov A."/>
            <person name="Andreopoulos B."/>
            <person name="Baker S."/>
            <person name="Barry K."/>
            <person name="Bills G."/>
            <person name="Bluhm B."/>
            <person name="Cannon C."/>
            <person name="Castanera R."/>
            <person name="Culley D."/>
            <person name="Daum C."/>
            <person name="Ezra D."/>
            <person name="Gonzalez J."/>
            <person name="Henrissat B."/>
            <person name="Kuo A."/>
            <person name="Liang C."/>
            <person name="Lipzen A."/>
            <person name="Lutzoni F."/>
            <person name="Magnuson J."/>
            <person name="Mondo S."/>
            <person name="Nolan M."/>
            <person name="Ohm R."/>
            <person name="Pangilinan J."/>
            <person name="Park H.-J."/>
            <person name="Ramirez L."/>
            <person name="Alfaro M."/>
            <person name="Sun H."/>
            <person name="Tritt A."/>
            <person name="Yoshinaga Y."/>
            <person name="Zwiers L.-H."/>
            <person name="Turgeon B."/>
            <person name="Goodwin S."/>
            <person name="Spatafora J."/>
            <person name="Crous P."/>
            <person name="Grigoriev I."/>
        </authorList>
    </citation>
    <scope>NUCLEOTIDE SEQUENCE</scope>
    <source>
        <strain evidence="2">CBS 113389</strain>
    </source>
</reference>
<dbReference type="SUPFAM" id="SSF51182">
    <property type="entry name" value="RmlC-like cupins"/>
    <property type="match status" value="1"/>
</dbReference>
<dbReference type="AlphaFoldDB" id="A0A6A6Q7R3"/>
<protein>
    <recommendedName>
        <fullName evidence="1">Cupin type-2 domain-containing protein</fullName>
    </recommendedName>
</protein>
<dbReference type="InterPro" id="IPR014710">
    <property type="entry name" value="RmlC-like_jellyroll"/>
</dbReference>
<dbReference type="Pfam" id="PF07883">
    <property type="entry name" value="Cupin_2"/>
    <property type="match status" value="1"/>
</dbReference>
<accession>A0A6A6Q7R3</accession>
<dbReference type="RefSeq" id="XP_033594262.1">
    <property type="nucleotide sequence ID" value="XM_033736404.1"/>
</dbReference>
<sequence>MAHFITTHGADGKTVFSNKTATKQNEFPIPLGSMTILYSTHKFPESLNKEQDLEQYTRDREAGFGPGVACPPGGTCGSILRLAPGLKSPMRKLATIGVFYVLEGEVTLHLDGGETKVFRTGDSGVLRGAMHSWQNTTKESARLISFSQSIADV</sequence>
<feature type="domain" description="Cupin type-2" evidence="1">
    <location>
        <begin position="82"/>
        <end position="145"/>
    </location>
</feature>
<name>A0A6A6Q7R3_9PEZI</name>